<dbReference type="InterPro" id="IPR025558">
    <property type="entry name" value="DUF4283"/>
</dbReference>
<sequence>MNSEDIASLYASLSISSCDGPVQLLDGKLIDDARHRLSLCMVGIILSSKWVNRDAFMRVIGKIWQVKQGLDIESVSRNTFTFHFRDEYDLNSVISRGLWSFDNALIVMEKPVGIGNIDSLSFSQADFWAQIHQVPILCMTKEIGRFLGGIIGEVLDVDGGNSGDGTETIMVLRYERLPNHCFKCGLVNHSTSECAESDSIPIVNGKKEPIYGPWLRVSGSMRRSNFQSQSRMITNASSQVREEDVTGRESTSMPKLDGSQKQEDMAVDSESLGKEEVMSQEIGSISVSIISHQLEEEVNNLNSNGTASAAINGEEIVGIASGLGSIGCCEKNIGTPPINQDIHTPSKWIVSEANETSMKASSDPFESIVKSGPILGFVEEKPIDNISSSLSFSDSPSLTNGSDIHTNQVEEDKRGCRSNRIRKLGIFKKELVVYCGKRKTALVENDGFYGSRKTRKMDEYPDT</sequence>
<evidence type="ECO:0000256" key="1">
    <source>
        <dbReference type="SAM" id="MobiDB-lite"/>
    </source>
</evidence>
<dbReference type="EMBL" id="VAHF01000006">
    <property type="protein sequence ID" value="TXG59981.1"/>
    <property type="molecule type" value="Genomic_DNA"/>
</dbReference>
<evidence type="ECO:0000259" key="3">
    <source>
        <dbReference type="Pfam" id="PF14392"/>
    </source>
</evidence>
<dbReference type="PANTHER" id="PTHR31286">
    <property type="entry name" value="GLYCINE-RICH CELL WALL STRUCTURAL PROTEIN 1.8-LIKE"/>
    <property type="match status" value="1"/>
</dbReference>
<feature type="region of interest" description="Disordered" evidence="1">
    <location>
        <begin position="389"/>
        <end position="411"/>
    </location>
</feature>
<keyword evidence="5" id="KW-1185">Reference proteome</keyword>
<name>A0A5C7HSH6_9ROSI</name>
<feature type="domain" description="Zinc knuckle CX2CX4HX4C" evidence="3">
    <location>
        <begin position="170"/>
        <end position="195"/>
    </location>
</feature>
<reference evidence="5" key="1">
    <citation type="journal article" date="2019" name="Gigascience">
        <title>De novo genome assembly of the endangered Acer yangbiense, a plant species with extremely small populations endemic to Yunnan Province, China.</title>
        <authorList>
            <person name="Yang J."/>
            <person name="Wariss H.M."/>
            <person name="Tao L."/>
            <person name="Zhang R."/>
            <person name="Yun Q."/>
            <person name="Hollingsworth P."/>
            <person name="Dao Z."/>
            <person name="Luo G."/>
            <person name="Guo H."/>
            <person name="Ma Y."/>
            <person name="Sun W."/>
        </authorList>
    </citation>
    <scope>NUCLEOTIDE SEQUENCE [LARGE SCALE GENOMIC DNA]</scope>
    <source>
        <strain evidence="5">cv. Malutang</strain>
    </source>
</reference>
<proteinExistence type="predicted"/>
<evidence type="ECO:0000259" key="2">
    <source>
        <dbReference type="Pfam" id="PF14111"/>
    </source>
</evidence>
<feature type="compositionally biased region" description="Polar residues" evidence="1">
    <location>
        <begin position="227"/>
        <end position="239"/>
    </location>
</feature>
<accession>A0A5C7HSH6</accession>
<evidence type="ECO:0000313" key="4">
    <source>
        <dbReference type="EMBL" id="TXG59981.1"/>
    </source>
</evidence>
<dbReference type="AlphaFoldDB" id="A0A5C7HSH6"/>
<comment type="caution">
    <text evidence="4">The sequence shown here is derived from an EMBL/GenBank/DDBJ whole genome shotgun (WGS) entry which is preliminary data.</text>
</comment>
<evidence type="ECO:0000313" key="5">
    <source>
        <dbReference type="Proteomes" id="UP000323000"/>
    </source>
</evidence>
<dbReference type="OrthoDB" id="1935089at2759"/>
<organism evidence="4 5">
    <name type="scientific">Acer yangbiense</name>
    <dbReference type="NCBI Taxonomy" id="1000413"/>
    <lineage>
        <taxon>Eukaryota</taxon>
        <taxon>Viridiplantae</taxon>
        <taxon>Streptophyta</taxon>
        <taxon>Embryophyta</taxon>
        <taxon>Tracheophyta</taxon>
        <taxon>Spermatophyta</taxon>
        <taxon>Magnoliopsida</taxon>
        <taxon>eudicotyledons</taxon>
        <taxon>Gunneridae</taxon>
        <taxon>Pentapetalae</taxon>
        <taxon>rosids</taxon>
        <taxon>malvids</taxon>
        <taxon>Sapindales</taxon>
        <taxon>Sapindaceae</taxon>
        <taxon>Hippocastanoideae</taxon>
        <taxon>Acereae</taxon>
        <taxon>Acer</taxon>
    </lineage>
</organism>
<dbReference type="PANTHER" id="PTHR31286:SF167">
    <property type="entry name" value="OS09G0268800 PROTEIN"/>
    <property type="match status" value="1"/>
</dbReference>
<feature type="region of interest" description="Disordered" evidence="1">
    <location>
        <begin position="227"/>
        <end position="264"/>
    </location>
</feature>
<evidence type="ECO:0008006" key="6">
    <source>
        <dbReference type="Google" id="ProtNLM"/>
    </source>
</evidence>
<feature type="domain" description="DUF4283" evidence="2">
    <location>
        <begin position="36"/>
        <end position="109"/>
    </location>
</feature>
<dbReference type="InterPro" id="IPR040256">
    <property type="entry name" value="At4g02000-like"/>
</dbReference>
<dbReference type="Pfam" id="PF14392">
    <property type="entry name" value="zf-CCHC_4"/>
    <property type="match status" value="1"/>
</dbReference>
<dbReference type="Proteomes" id="UP000323000">
    <property type="component" value="Chromosome 6"/>
</dbReference>
<protein>
    <recommendedName>
        <fullName evidence="6">DUF4283 domain-containing protein</fullName>
    </recommendedName>
</protein>
<dbReference type="Pfam" id="PF14111">
    <property type="entry name" value="DUF4283"/>
    <property type="match status" value="1"/>
</dbReference>
<feature type="compositionally biased region" description="Low complexity" evidence="1">
    <location>
        <begin position="389"/>
        <end position="398"/>
    </location>
</feature>
<gene>
    <name evidence="4" type="ORF">EZV62_014554</name>
</gene>
<dbReference type="InterPro" id="IPR025836">
    <property type="entry name" value="Zn_knuckle_CX2CX4HX4C"/>
</dbReference>